<sequence>MKFSYLLLTFCLITLQLHIPTIECYALKSIGEIQKGTMEIHSVFKRSFFSRLGRGLRSLGRKIRKGLKRNLGKKNYSILYHDICDKLFNQLR</sequence>
<evidence type="ECO:0000313" key="2">
    <source>
        <dbReference type="Proteomes" id="UP000035680"/>
    </source>
</evidence>
<organism evidence="2 3">
    <name type="scientific">Strongyloides venezuelensis</name>
    <name type="common">Threadworm</name>
    <dbReference type="NCBI Taxonomy" id="75913"/>
    <lineage>
        <taxon>Eukaryota</taxon>
        <taxon>Metazoa</taxon>
        <taxon>Ecdysozoa</taxon>
        <taxon>Nematoda</taxon>
        <taxon>Chromadorea</taxon>
        <taxon>Rhabditida</taxon>
        <taxon>Tylenchina</taxon>
        <taxon>Panagrolaimomorpha</taxon>
        <taxon>Strongyloidoidea</taxon>
        <taxon>Strongyloididae</taxon>
        <taxon>Strongyloides</taxon>
    </lineage>
</organism>
<dbReference type="AlphaFoldDB" id="A0A0K0F5V8"/>
<evidence type="ECO:0000256" key="1">
    <source>
        <dbReference type="SAM" id="SignalP"/>
    </source>
</evidence>
<dbReference type="Proteomes" id="UP000035680">
    <property type="component" value="Unassembled WGS sequence"/>
</dbReference>
<protein>
    <submittedName>
        <fullName evidence="3">Uncharacterized protein</fullName>
    </submittedName>
</protein>
<evidence type="ECO:0000313" key="3">
    <source>
        <dbReference type="WBParaSite" id="SVE_0420000.1"/>
    </source>
</evidence>
<reference evidence="3" key="2">
    <citation type="submission" date="2015-08" db="UniProtKB">
        <authorList>
            <consortium name="WormBaseParasite"/>
        </authorList>
    </citation>
    <scope>IDENTIFICATION</scope>
</reference>
<keyword evidence="1" id="KW-0732">Signal</keyword>
<dbReference type="WBParaSite" id="SVE_0420000.1">
    <property type="protein sequence ID" value="SVE_0420000.1"/>
    <property type="gene ID" value="SVE_0420000"/>
</dbReference>
<feature type="signal peptide" evidence="1">
    <location>
        <begin position="1"/>
        <end position="24"/>
    </location>
</feature>
<accession>A0A0K0F5V8</accession>
<name>A0A0K0F5V8_STRVS</name>
<keyword evidence="2" id="KW-1185">Reference proteome</keyword>
<feature type="chain" id="PRO_5005329222" evidence="1">
    <location>
        <begin position="25"/>
        <end position="92"/>
    </location>
</feature>
<proteinExistence type="predicted"/>
<reference evidence="2" key="1">
    <citation type="submission" date="2014-07" db="EMBL/GenBank/DDBJ databases">
        <authorList>
            <person name="Martin A.A"/>
            <person name="De Silva N."/>
        </authorList>
    </citation>
    <scope>NUCLEOTIDE SEQUENCE</scope>
</reference>